<evidence type="ECO:0000313" key="9">
    <source>
        <dbReference type="Proteomes" id="UP000663873"/>
    </source>
</evidence>
<dbReference type="InterPro" id="IPR001258">
    <property type="entry name" value="NHL_repeat"/>
</dbReference>
<dbReference type="Proteomes" id="UP000663838">
    <property type="component" value="Unassembled WGS sequence"/>
</dbReference>
<evidence type="ECO:0000313" key="7">
    <source>
        <dbReference type="EMBL" id="CAF4600370.1"/>
    </source>
</evidence>
<dbReference type="InterPro" id="IPR050952">
    <property type="entry name" value="TRIM-NHL_E3_ligases"/>
</dbReference>
<dbReference type="CDD" id="cd05819">
    <property type="entry name" value="NHL"/>
    <property type="match status" value="1"/>
</dbReference>
<dbReference type="EMBL" id="CAJNXB010005584">
    <property type="protein sequence ID" value="CAF3430684.1"/>
    <property type="molecule type" value="Genomic_DNA"/>
</dbReference>
<protein>
    <submittedName>
        <fullName evidence="3">Uncharacterized protein</fullName>
    </submittedName>
</protein>
<evidence type="ECO:0000313" key="8">
    <source>
        <dbReference type="Proteomes" id="UP000663825"/>
    </source>
</evidence>
<dbReference type="Pfam" id="PF01436">
    <property type="entry name" value="NHL"/>
    <property type="match status" value="2"/>
</dbReference>
<feature type="repeat" description="NHL" evidence="2">
    <location>
        <begin position="39"/>
        <end position="69"/>
    </location>
</feature>
<dbReference type="PROSITE" id="PS51125">
    <property type="entry name" value="NHL"/>
    <property type="match status" value="1"/>
</dbReference>
<dbReference type="PANTHER" id="PTHR24104">
    <property type="entry name" value="E3 UBIQUITIN-PROTEIN LIGASE NHLRC1-RELATED"/>
    <property type="match status" value="1"/>
</dbReference>
<evidence type="ECO:0000313" key="3">
    <source>
        <dbReference type="EMBL" id="CAF3430684.1"/>
    </source>
</evidence>
<dbReference type="EMBL" id="CAJOBR010001033">
    <property type="protein sequence ID" value="CAF4571149.1"/>
    <property type="molecule type" value="Genomic_DNA"/>
</dbReference>
<reference evidence="3" key="1">
    <citation type="submission" date="2021-02" db="EMBL/GenBank/DDBJ databases">
        <authorList>
            <person name="Nowell W R."/>
        </authorList>
    </citation>
    <scope>NUCLEOTIDE SEQUENCE</scope>
</reference>
<organism evidence="3 8">
    <name type="scientific">Rotaria socialis</name>
    <dbReference type="NCBI Taxonomy" id="392032"/>
    <lineage>
        <taxon>Eukaryota</taxon>
        <taxon>Metazoa</taxon>
        <taxon>Spiralia</taxon>
        <taxon>Gnathifera</taxon>
        <taxon>Rotifera</taxon>
        <taxon>Eurotatoria</taxon>
        <taxon>Bdelloidea</taxon>
        <taxon>Philodinida</taxon>
        <taxon>Philodinidae</taxon>
        <taxon>Rotaria</taxon>
    </lineage>
</organism>
<evidence type="ECO:0000256" key="1">
    <source>
        <dbReference type="ARBA" id="ARBA00022737"/>
    </source>
</evidence>
<sequence length="249" mass="27784">MYFFSGSIRLCTENTVWNPKGITVAGLLNGLPSTLLEGLQCPKDIYVYGDGTILVADYDNNRITKWDPNATRGVLIAGTVQDDRMYMSDLENYRIQVFPLNTNLISPEAITLIGRYGQGSNIDHINQVASIVASYLNPSLLYMADSKNHRVLVWDYETGTTQLVAGESNTFGSDSMRLHDPSDTDNHRIFLWLNGARQGRTIAGNDTLGNSDYQLNNPSRIRFDSANNLYVVDTNNSRIQRFNLVSNGC</sequence>
<dbReference type="Proteomes" id="UP000663825">
    <property type="component" value="Unassembled WGS sequence"/>
</dbReference>
<keyword evidence="1" id="KW-0677">Repeat</keyword>
<dbReference type="EMBL" id="CAJOBS010000552">
    <property type="protein sequence ID" value="CAF4600370.1"/>
    <property type="molecule type" value="Genomic_DNA"/>
</dbReference>
<keyword evidence="9" id="KW-1185">Reference proteome</keyword>
<dbReference type="Gene3D" id="2.120.10.30">
    <property type="entry name" value="TolB, C-terminal domain"/>
    <property type="match status" value="2"/>
</dbReference>
<dbReference type="PANTHER" id="PTHR24104:SF25">
    <property type="entry name" value="PROTEIN LIN-41"/>
    <property type="match status" value="1"/>
</dbReference>
<dbReference type="Proteomes" id="UP000663862">
    <property type="component" value="Unassembled WGS sequence"/>
</dbReference>
<name>A0A818CID7_9BILA</name>
<evidence type="ECO:0000313" key="6">
    <source>
        <dbReference type="EMBL" id="CAF4571149.1"/>
    </source>
</evidence>
<proteinExistence type="predicted"/>
<dbReference type="SUPFAM" id="SSF101898">
    <property type="entry name" value="NHL repeat"/>
    <property type="match status" value="1"/>
</dbReference>
<evidence type="ECO:0000313" key="4">
    <source>
        <dbReference type="EMBL" id="CAF4221528.1"/>
    </source>
</evidence>
<dbReference type="AlphaFoldDB" id="A0A818CID7"/>
<evidence type="ECO:0000313" key="5">
    <source>
        <dbReference type="EMBL" id="CAF4236103.1"/>
    </source>
</evidence>
<dbReference type="InterPro" id="IPR011042">
    <property type="entry name" value="6-blade_b-propeller_TolB-like"/>
</dbReference>
<gene>
    <name evidence="6" type="ORF">QYT958_LOCUS9639</name>
    <name evidence="3" type="ORF">TIS948_LOCUS30314</name>
    <name evidence="7" type="ORF">TOA249_LOCUS10562</name>
    <name evidence="4" type="ORF">TSG867_LOCUS1315</name>
    <name evidence="5" type="ORF">UJA718_LOCUS8643</name>
</gene>
<dbReference type="Proteomes" id="UP000663873">
    <property type="component" value="Unassembled WGS sequence"/>
</dbReference>
<evidence type="ECO:0000256" key="2">
    <source>
        <dbReference type="PROSITE-ProRule" id="PRU00504"/>
    </source>
</evidence>
<dbReference type="EMBL" id="CAJOBP010000927">
    <property type="protein sequence ID" value="CAF4236103.1"/>
    <property type="molecule type" value="Genomic_DNA"/>
</dbReference>
<dbReference type="OrthoDB" id="10012185at2759"/>
<dbReference type="GO" id="GO:0008270">
    <property type="term" value="F:zinc ion binding"/>
    <property type="evidence" value="ECO:0007669"/>
    <property type="project" value="UniProtKB-KW"/>
</dbReference>
<accession>A0A818CID7</accession>
<dbReference type="Proteomes" id="UP000663848">
    <property type="component" value="Unassembled WGS sequence"/>
</dbReference>
<dbReference type="EMBL" id="CAJOBQ010000028">
    <property type="protein sequence ID" value="CAF4221528.1"/>
    <property type="molecule type" value="Genomic_DNA"/>
</dbReference>
<comment type="caution">
    <text evidence="3">The sequence shown here is derived from an EMBL/GenBank/DDBJ whole genome shotgun (WGS) entry which is preliminary data.</text>
</comment>